<protein>
    <recommendedName>
        <fullName evidence="3">aldehyde dehydrogenase (NAD(+))</fullName>
        <ecNumber evidence="3">1.2.1.3</ecNumber>
    </recommendedName>
</protein>
<dbReference type="Gene3D" id="3.40.605.10">
    <property type="entry name" value="Aldehyde Dehydrogenase, Chain A, domain 1"/>
    <property type="match status" value="1"/>
</dbReference>
<comment type="similarity">
    <text evidence="1 6">Belongs to the aldehyde dehydrogenase family.</text>
</comment>
<evidence type="ECO:0000256" key="4">
    <source>
        <dbReference type="ARBA" id="ARBA00049194"/>
    </source>
</evidence>
<dbReference type="InterPro" id="IPR016161">
    <property type="entry name" value="Ald_DH/histidinol_DH"/>
</dbReference>
<evidence type="ECO:0000256" key="5">
    <source>
        <dbReference type="PROSITE-ProRule" id="PRU10007"/>
    </source>
</evidence>
<evidence type="ECO:0000259" key="7">
    <source>
        <dbReference type="Pfam" id="PF00171"/>
    </source>
</evidence>
<organism evidence="8 9">
    <name type="scientific">Hymenoscyphus fraxineus</name>
    <dbReference type="NCBI Taxonomy" id="746836"/>
    <lineage>
        <taxon>Eukaryota</taxon>
        <taxon>Fungi</taxon>
        <taxon>Dikarya</taxon>
        <taxon>Ascomycota</taxon>
        <taxon>Pezizomycotina</taxon>
        <taxon>Leotiomycetes</taxon>
        <taxon>Helotiales</taxon>
        <taxon>Helotiaceae</taxon>
        <taxon>Hymenoscyphus</taxon>
    </lineage>
</organism>
<dbReference type="OrthoDB" id="310895at2759"/>
<keyword evidence="2 6" id="KW-0560">Oxidoreductase</keyword>
<comment type="catalytic activity">
    <reaction evidence="4">
        <text>an aldehyde + NAD(+) + H2O = a carboxylate + NADH + 2 H(+)</text>
        <dbReference type="Rhea" id="RHEA:16185"/>
        <dbReference type="ChEBI" id="CHEBI:15377"/>
        <dbReference type="ChEBI" id="CHEBI:15378"/>
        <dbReference type="ChEBI" id="CHEBI:17478"/>
        <dbReference type="ChEBI" id="CHEBI:29067"/>
        <dbReference type="ChEBI" id="CHEBI:57540"/>
        <dbReference type="ChEBI" id="CHEBI:57945"/>
        <dbReference type="EC" id="1.2.1.3"/>
    </reaction>
</comment>
<feature type="domain" description="Aldehyde dehydrogenase" evidence="7">
    <location>
        <begin position="28"/>
        <end position="482"/>
    </location>
</feature>
<sequence length="496" mass="54497">MTSTKETPIEFEKDFLNIIDGKPRNSKQIHQGTNPSDGKPLWDVPIASAEDLDDAVKAAQKAFKTWSRTKWEDRVEIIQKIVDEFKKYENEMANILMLEAGKPFQFAKMEIGFAVDGLKYFSEVVIDQTKTTEPSFPDEVTSDNKNVKIIHRWGPLGVVGAICPWNFPLAISMNKVGPALLTGSCIIMKPSPFTPYSILKFTEIAQRFLPPGVLQALNGDDKMGPMMTEHPGIAKISFTGSSPTGKRVMASCAKTLKRVTLELGGNSAAIICPDVDVNKVAFSVALGAFFNSGQLCVASKRLYVHEDIYDDMLKALTNVVKSWKTGGTHEEGVMLGPVQNYMQHKIVKDFFEDCASNGYEFALPGSVDEGKGFVIQPAIVNNPPDSARIVREEQFGPIVPMMKWKDEDDVIARVNDTDTGLGGAVYSADTDYAQKLGNRIEAGTIWINSNEQPLASAYFSGQKESGLGGEGGRHGLYEYMVAQVTHLYKNDVAKSA</sequence>
<proteinExistence type="inferred from homology"/>
<dbReference type="InterPro" id="IPR044086">
    <property type="entry name" value="LUC3-like"/>
</dbReference>
<dbReference type="EC" id="1.2.1.3" evidence="3"/>
<dbReference type="CDD" id="cd07106">
    <property type="entry name" value="ALDH_AldA-AAD23400"/>
    <property type="match status" value="1"/>
</dbReference>
<dbReference type="FunFam" id="3.40.605.10:FF:000007">
    <property type="entry name" value="NAD/NADP-dependent betaine aldehyde dehydrogenase"/>
    <property type="match status" value="1"/>
</dbReference>
<feature type="active site" evidence="5">
    <location>
        <position position="262"/>
    </location>
</feature>
<dbReference type="InterPro" id="IPR016162">
    <property type="entry name" value="Ald_DH_N"/>
</dbReference>
<dbReference type="EMBL" id="CAJVRL010000060">
    <property type="protein sequence ID" value="CAG8955164.1"/>
    <property type="molecule type" value="Genomic_DNA"/>
</dbReference>
<dbReference type="InterPro" id="IPR015590">
    <property type="entry name" value="Aldehyde_DH_dom"/>
</dbReference>
<evidence type="ECO:0000256" key="6">
    <source>
        <dbReference type="RuleBase" id="RU003345"/>
    </source>
</evidence>
<dbReference type="Proteomes" id="UP000696280">
    <property type="component" value="Unassembled WGS sequence"/>
</dbReference>
<comment type="caution">
    <text evidence="8">The sequence shown here is derived from an EMBL/GenBank/DDBJ whole genome shotgun (WGS) entry which is preliminary data.</text>
</comment>
<name>A0A9N9KX92_9HELO</name>
<reference evidence="8" key="1">
    <citation type="submission" date="2021-07" db="EMBL/GenBank/DDBJ databases">
        <authorList>
            <person name="Durling M."/>
        </authorList>
    </citation>
    <scope>NUCLEOTIDE SEQUENCE</scope>
</reference>
<accession>A0A9N9KX92</accession>
<keyword evidence="9" id="KW-1185">Reference proteome</keyword>
<dbReference type="PANTHER" id="PTHR11699">
    <property type="entry name" value="ALDEHYDE DEHYDROGENASE-RELATED"/>
    <property type="match status" value="1"/>
</dbReference>
<evidence type="ECO:0000313" key="9">
    <source>
        <dbReference type="Proteomes" id="UP000696280"/>
    </source>
</evidence>
<evidence type="ECO:0000256" key="1">
    <source>
        <dbReference type="ARBA" id="ARBA00009986"/>
    </source>
</evidence>
<dbReference type="PROSITE" id="PS00687">
    <property type="entry name" value="ALDEHYDE_DEHYDR_GLU"/>
    <property type="match status" value="1"/>
</dbReference>
<evidence type="ECO:0000313" key="8">
    <source>
        <dbReference type="EMBL" id="CAG8955164.1"/>
    </source>
</evidence>
<dbReference type="GO" id="GO:0004029">
    <property type="term" value="F:aldehyde dehydrogenase (NAD+) activity"/>
    <property type="evidence" value="ECO:0007669"/>
    <property type="project" value="UniProtKB-EC"/>
</dbReference>
<dbReference type="SUPFAM" id="SSF53720">
    <property type="entry name" value="ALDH-like"/>
    <property type="match status" value="1"/>
</dbReference>
<dbReference type="Gene3D" id="3.40.309.10">
    <property type="entry name" value="Aldehyde Dehydrogenase, Chain A, domain 2"/>
    <property type="match status" value="1"/>
</dbReference>
<dbReference type="AlphaFoldDB" id="A0A9N9KX92"/>
<gene>
    <name evidence="8" type="ORF">HYFRA_00007180</name>
</gene>
<dbReference type="Pfam" id="PF00171">
    <property type="entry name" value="Aldedh"/>
    <property type="match status" value="1"/>
</dbReference>
<evidence type="ECO:0000256" key="3">
    <source>
        <dbReference type="ARBA" id="ARBA00024226"/>
    </source>
</evidence>
<dbReference type="InterPro" id="IPR029510">
    <property type="entry name" value="Ald_DH_CS_GLU"/>
</dbReference>
<dbReference type="InterPro" id="IPR016163">
    <property type="entry name" value="Ald_DH_C"/>
</dbReference>
<evidence type="ECO:0000256" key="2">
    <source>
        <dbReference type="ARBA" id="ARBA00023002"/>
    </source>
</evidence>